<evidence type="ECO:0000259" key="8">
    <source>
        <dbReference type="PROSITE" id="PS50026"/>
    </source>
</evidence>
<evidence type="ECO:0000256" key="2">
    <source>
        <dbReference type="ARBA" id="ARBA00022729"/>
    </source>
</evidence>
<name>H2Z8U7_CIOSA</name>
<protein>
    <recommendedName>
        <fullName evidence="12">ZP domain-containing protein</fullName>
    </recommendedName>
</protein>
<evidence type="ECO:0000256" key="6">
    <source>
        <dbReference type="PROSITE-ProRule" id="PRU00076"/>
    </source>
</evidence>
<evidence type="ECO:0000256" key="7">
    <source>
        <dbReference type="SAM" id="Phobius"/>
    </source>
</evidence>
<evidence type="ECO:0008006" key="12">
    <source>
        <dbReference type="Google" id="ProtNLM"/>
    </source>
</evidence>
<keyword evidence="7" id="KW-0472">Membrane</keyword>
<dbReference type="InterPro" id="IPR000152">
    <property type="entry name" value="EGF-type_Asp/Asn_hydroxyl_site"/>
</dbReference>
<dbReference type="PROSITE" id="PS51034">
    <property type="entry name" value="ZP_2"/>
    <property type="match status" value="1"/>
</dbReference>
<dbReference type="SUPFAM" id="SSF57184">
    <property type="entry name" value="Growth factor receptor domain"/>
    <property type="match status" value="1"/>
</dbReference>
<organism evidence="10 11">
    <name type="scientific">Ciona savignyi</name>
    <name type="common">Pacific transparent sea squirt</name>
    <dbReference type="NCBI Taxonomy" id="51511"/>
    <lineage>
        <taxon>Eukaryota</taxon>
        <taxon>Metazoa</taxon>
        <taxon>Chordata</taxon>
        <taxon>Tunicata</taxon>
        <taxon>Ascidiacea</taxon>
        <taxon>Phlebobranchia</taxon>
        <taxon>Cionidae</taxon>
        <taxon>Ciona</taxon>
    </lineage>
</organism>
<reference evidence="10" key="2">
    <citation type="submission" date="2025-08" db="UniProtKB">
        <authorList>
            <consortium name="Ensembl"/>
        </authorList>
    </citation>
    <scope>IDENTIFICATION</scope>
</reference>
<dbReference type="SMART" id="SM00181">
    <property type="entry name" value="EGF"/>
    <property type="match status" value="4"/>
</dbReference>
<reference evidence="10" key="3">
    <citation type="submission" date="2025-09" db="UniProtKB">
        <authorList>
            <consortium name="Ensembl"/>
        </authorList>
    </citation>
    <scope>IDENTIFICATION</scope>
</reference>
<accession>H2Z8U7</accession>
<keyword evidence="7" id="KW-1133">Transmembrane helix</keyword>
<dbReference type="InterPro" id="IPR055355">
    <property type="entry name" value="ZP-C"/>
</dbReference>
<dbReference type="eggNOG" id="KOG4193">
    <property type="taxonomic scope" value="Eukaryota"/>
</dbReference>
<dbReference type="AlphaFoldDB" id="H2Z8U7"/>
<dbReference type="InterPro" id="IPR000742">
    <property type="entry name" value="EGF"/>
</dbReference>
<evidence type="ECO:0000256" key="4">
    <source>
        <dbReference type="ARBA" id="ARBA00023157"/>
    </source>
</evidence>
<dbReference type="Pfam" id="PF00100">
    <property type="entry name" value="Zona_pellucida"/>
    <property type="match status" value="1"/>
</dbReference>
<evidence type="ECO:0000256" key="5">
    <source>
        <dbReference type="ARBA" id="ARBA00023180"/>
    </source>
</evidence>
<dbReference type="GO" id="GO:0005509">
    <property type="term" value="F:calcium ion binding"/>
    <property type="evidence" value="ECO:0007669"/>
    <property type="project" value="InterPro"/>
</dbReference>
<dbReference type="GeneTree" id="ENSGT00940000154225"/>
<dbReference type="Gene3D" id="2.10.25.10">
    <property type="entry name" value="Laminin"/>
    <property type="match status" value="3"/>
</dbReference>
<dbReference type="PANTHER" id="PTHR14002">
    <property type="entry name" value="ENDOGLIN/TGF-BETA RECEPTOR TYPE III"/>
    <property type="match status" value="1"/>
</dbReference>
<reference evidence="11" key="1">
    <citation type="submission" date="2003-08" db="EMBL/GenBank/DDBJ databases">
        <authorList>
            <person name="Birren B."/>
            <person name="Nusbaum C."/>
            <person name="Abebe A."/>
            <person name="Abouelleil A."/>
            <person name="Adekoya E."/>
            <person name="Ait-zahra M."/>
            <person name="Allen N."/>
            <person name="Allen T."/>
            <person name="An P."/>
            <person name="Anderson M."/>
            <person name="Anderson S."/>
            <person name="Arachchi H."/>
            <person name="Armbruster J."/>
            <person name="Bachantsang P."/>
            <person name="Baldwin J."/>
            <person name="Barry A."/>
            <person name="Bayul T."/>
            <person name="Blitshsteyn B."/>
            <person name="Bloom T."/>
            <person name="Blye J."/>
            <person name="Boguslavskiy L."/>
            <person name="Borowsky M."/>
            <person name="Boukhgalter B."/>
            <person name="Brunache A."/>
            <person name="Butler J."/>
            <person name="Calixte N."/>
            <person name="Calvo S."/>
            <person name="Camarata J."/>
            <person name="Campo K."/>
            <person name="Chang J."/>
            <person name="Cheshatsang Y."/>
            <person name="Citroen M."/>
            <person name="Collymore A."/>
            <person name="Considine T."/>
            <person name="Cook A."/>
            <person name="Cooke P."/>
            <person name="Corum B."/>
            <person name="Cuomo C."/>
            <person name="David R."/>
            <person name="Dawoe T."/>
            <person name="Degray S."/>
            <person name="Dodge S."/>
            <person name="Dooley K."/>
            <person name="Dorje P."/>
            <person name="Dorjee K."/>
            <person name="Dorris L."/>
            <person name="Duffey N."/>
            <person name="Dupes A."/>
            <person name="Elkins T."/>
            <person name="Engels R."/>
            <person name="Erickson J."/>
            <person name="Farina A."/>
            <person name="Faro S."/>
            <person name="Ferreira P."/>
            <person name="Fischer H."/>
            <person name="Fitzgerald M."/>
            <person name="Foley K."/>
            <person name="Gage D."/>
            <person name="Galagan J."/>
            <person name="Gearin G."/>
            <person name="Gnerre S."/>
            <person name="Gnirke A."/>
            <person name="Goyette A."/>
            <person name="Graham J."/>
            <person name="Grandbois E."/>
            <person name="Gyaltsen K."/>
            <person name="Hafez N."/>
            <person name="Hagopian D."/>
            <person name="Hagos B."/>
            <person name="Hall J."/>
            <person name="Hatcher B."/>
            <person name="Heller A."/>
            <person name="Higgins H."/>
            <person name="Honan T."/>
            <person name="Horn A."/>
            <person name="Houde N."/>
            <person name="Hughes L."/>
            <person name="Hulme W."/>
            <person name="Husby E."/>
            <person name="Iliev I."/>
            <person name="Jaffe D."/>
            <person name="Jones C."/>
            <person name="Kamal M."/>
            <person name="Kamat A."/>
            <person name="Kamvysselis M."/>
            <person name="Karlsson E."/>
            <person name="Kells C."/>
            <person name="Kieu A."/>
            <person name="Kisner P."/>
            <person name="Kodira C."/>
            <person name="Kulbokas E."/>
            <person name="Labutti K."/>
            <person name="Lama D."/>
            <person name="Landers T."/>
            <person name="Leger J."/>
            <person name="Levine S."/>
            <person name="Lewis D."/>
            <person name="Lewis T."/>
            <person name="Lindblad-toh K."/>
            <person name="Liu X."/>
            <person name="Lokyitsang T."/>
            <person name="Lokyitsang Y."/>
            <person name="Lucien O."/>
            <person name="Lui A."/>
            <person name="Ma L.J."/>
            <person name="Mabbitt R."/>
            <person name="Macdonald J."/>
            <person name="Maclean C."/>
            <person name="Major J."/>
            <person name="Manning J."/>
            <person name="Marabella R."/>
            <person name="Maru K."/>
            <person name="Matthews C."/>
            <person name="Mauceli E."/>
            <person name="Mccarthy M."/>
            <person name="Mcdonough S."/>
            <person name="Mcghee T."/>
            <person name="Meldrim J."/>
            <person name="Meneus L."/>
            <person name="Mesirov J."/>
            <person name="Mihalev A."/>
            <person name="Mihova T."/>
            <person name="Mikkelsen T."/>
            <person name="Mlenga V."/>
            <person name="Moru K."/>
            <person name="Mozes J."/>
            <person name="Mulrain L."/>
            <person name="Munson G."/>
            <person name="Naylor J."/>
            <person name="Newes C."/>
            <person name="Nguyen C."/>
            <person name="Nguyen N."/>
            <person name="Nguyen T."/>
            <person name="Nicol R."/>
            <person name="Nielsen C."/>
            <person name="Nizzari M."/>
            <person name="Norbu C."/>
            <person name="Norbu N."/>
            <person name="O'donnell P."/>
            <person name="Okoawo O."/>
            <person name="O'leary S."/>
            <person name="Omotosho B."/>
            <person name="O'neill K."/>
            <person name="Osman S."/>
            <person name="Parker S."/>
            <person name="Perrin D."/>
            <person name="Phunkhang P."/>
            <person name="Piqani B."/>
            <person name="Purcell S."/>
            <person name="Rachupka T."/>
            <person name="Ramasamy U."/>
            <person name="Rameau R."/>
            <person name="Ray V."/>
            <person name="Raymond C."/>
            <person name="Retta R."/>
            <person name="Richardson S."/>
            <person name="Rise C."/>
            <person name="Rodriguez J."/>
            <person name="Rogers J."/>
            <person name="Rogov P."/>
            <person name="Rutman M."/>
            <person name="Schupbach R."/>
            <person name="Seaman C."/>
            <person name="Settipalli S."/>
            <person name="Sharpe T."/>
            <person name="Sheridan J."/>
            <person name="Sherpa N."/>
            <person name="Shi J."/>
            <person name="Smirnov S."/>
            <person name="Smith C."/>
            <person name="Sougnez C."/>
            <person name="Spencer B."/>
            <person name="Stalker J."/>
            <person name="Stange-thomann N."/>
            <person name="Stavropoulos S."/>
            <person name="Stetson K."/>
            <person name="Stone C."/>
            <person name="Stone S."/>
            <person name="Stubbs M."/>
            <person name="Talamas J."/>
            <person name="Tchuinga P."/>
            <person name="Tenzing P."/>
            <person name="Tesfaye S."/>
            <person name="Theodore J."/>
            <person name="Thoulutsang Y."/>
            <person name="Topham K."/>
            <person name="Towey S."/>
            <person name="Tsamla T."/>
            <person name="Tsomo N."/>
            <person name="Vallee D."/>
            <person name="Vassiliev H."/>
            <person name="Venkataraman V."/>
            <person name="Vinson J."/>
            <person name="Vo A."/>
            <person name="Wade C."/>
            <person name="Wang S."/>
            <person name="Wangchuk T."/>
            <person name="Wangdi T."/>
            <person name="Whittaker C."/>
            <person name="Wilkinson J."/>
            <person name="Wu Y."/>
            <person name="Wyman D."/>
            <person name="Yadav S."/>
            <person name="Yang S."/>
            <person name="Yang X."/>
            <person name="Yeager S."/>
            <person name="Yee E."/>
            <person name="Young G."/>
            <person name="Zainoun J."/>
            <person name="Zembeck L."/>
            <person name="Zimmer A."/>
            <person name="Zody M."/>
            <person name="Lander E."/>
        </authorList>
    </citation>
    <scope>NUCLEOTIDE SEQUENCE [LARGE SCALE GENOMIC DNA]</scope>
</reference>
<dbReference type="Pfam" id="PF07645">
    <property type="entry name" value="EGF_CA"/>
    <property type="match status" value="2"/>
</dbReference>
<proteinExistence type="predicted"/>
<dbReference type="SMART" id="SM00241">
    <property type="entry name" value="ZP"/>
    <property type="match status" value="1"/>
</dbReference>
<dbReference type="InterPro" id="IPR001881">
    <property type="entry name" value="EGF-like_Ca-bd_dom"/>
</dbReference>
<feature type="domain" description="EGF-like" evidence="8">
    <location>
        <begin position="56"/>
        <end position="97"/>
    </location>
</feature>
<keyword evidence="3" id="KW-0677">Repeat</keyword>
<dbReference type="CDD" id="cd00054">
    <property type="entry name" value="EGF_CA"/>
    <property type="match status" value="2"/>
</dbReference>
<dbReference type="SUPFAM" id="SSF57196">
    <property type="entry name" value="EGF/Laminin"/>
    <property type="match status" value="2"/>
</dbReference>
<dbReference type="Gene3D" id="2.60.40.4100">
    <property type="entry name" value="Zona pellucida, ZP-C domain"/>
    <property type="match status" value="1"/>
</dbReference>
<dbReference type="HOGENOM" id="CLU_385851_0_0_1"/>
<keyword evidence="2" id="KW-0732">Signal</keyword>
<dbReference type="InterPro" id="IPR042235">
    <property type="entry name" value="ZP-C_dom"/>
</dbReference>
<dbReference type="InterPro" id="IPR049883">
    <property type="entry name" value="NOTCH1_EGF-like"/>
</dbReference>
<evidence type="ECO:0000313" key="11">
    <source>
        <dbReference type="Proteomes" id="UP000007875"/>
    </source>
</evidence>
<keyword evidence="5" id="KW-0325">Glycoprotein</keyword>
<dbReference type="STRING" id="51511.ENSCSAVP00000014012"/>
<dbReference type="InParanoid" id="H2Z8U7"/>
<dbReference type="InterPro" id="IPR018097">
    <property type="entry name" value="EGF_Ca-bd_CS"/>
</dbReference>
<keyword evidence="1 6" id="KW-0245">EGF-like domain</keyword>
<dbReference type="Ensembl" id="ENSCSAVT00000014173.1">
    <property type="protein sequence ID" value="ENSCSAVP00000014012.1"/>
    <property type="gene ID" value="ENSCSAVG00000008217.1"/>
</dbReference>
<dbReference type="InterPro" id="IPR001507">
    <property type="entry name" value="ZP_dom"/>
</dbReference>
<feature type="domain" description="ZP" evidence="9">
    <location>
        <begin position="277"/>
        <end position="548"/>
    </location>
</feature>
<evidence type="ECO:0000256" key="3">
    <source>
        <dbReference type="ARBA" id="ARBA00022737"/>
    </source>
</evidence>
<evidence type="ECO:0000259" key="9">
    <source>
        <dbReference type="PROSITE" id="PS51034"/>
    </source>
</evidence>
<comment type="caution">
    <text evidence="6">Lacks conserved residue(s) required for the propagation of feature annotation.</text>
</comment>
<evidence type="ECO:0000313" key="10">
    <source>
        <dbReference type="Ensembl" id="ENSCSAVP00000014012.1"/>
    </source>
</evidence>
<dbReference type="Proteomes" id="UP000007875">
    <property type="component" value="Unassembled WGS sequence"/>
</dbReference>
<keyword evidence="4" id="KW-1015">Disulfide bond</keyword>
<dbReference type="PROSITE" id="PS00010">
    <property type="entry name" value="ASX_HYDROXYL"/>
    <property type="match status" value="1"/>
</dbReference>
<dbReference type="InterPro" id="IPR009030">
    <property type="entry name" value="Growth_fac_rcpt_cys_sf"/>
</dbReference>
<dbReference type="PROSITE" id="PS50026">
    <property type="entry name" value="EGF_3"/>
    <property type="match status" value="1"/>
</dbReference>
<keyword evidence="11" id="KW-1185">Reference proteome</keyword>
<keyword evidence="7" id="KW-0812">Transmembrane</keyword>
<dbReference type="PANTHER" id="PTHR14002:SF54">
    <property type="entry name" value="ZONA PELLUCIDA SPERM-BINDING PROTEIN 2"/>
    <property type="match status" value="1"/>
</dbReference>
<evidence type="ECO:0000256" key="1">
    <source>
        <dbReference type="ARBA" id="ARBA00022536"/>
    </source>
</evidence>
<dbReference type="FunFam" id="2.10.25.10:FF:000005">
    <property type="entry name" value="Fibrillin 2"/>
    <property type="match status" value="1"/>
</dbReference>
<feature type="transmembrane region" description="Helical" evidence="7">
    <location>
        <begin position="626"/>
        <end position="646"/>
    </location>
</feature>
<dbReference type="OMA" id="GCASAMD"/>
<dbReference type="PROSITE" id="PS01187">
    <property type="entry name" value="EGF_CA"/>
    <property type="match status" value="1"/>
</dbReference>
<dbReference type="SMART" id="SM00179">
    <property type="entry name" value="EGF_CA"/>
    <property type="match status" value="3"/>
</dbReference>
<sequence length="653" mass="71420">MKVDDICADIPDCTNNSTICDNATSTCEETPGSYRCNCREGYTKSPGATPHAPCVNINECAASSPVCSAGSQCTDSEGSFTCSCLPGHVRISSTVCSINATRCEHINCTTEGSVCRENGNNAVTCECPSNKAKKQNKCLPRYKFVQRLVQTFLPDYNNLNSPASLQLINDFRAKMLQILRSLNTSDIVVTGLQSGSVIVLYDLILNESPTGQPVSQEQALITISQAVASNQFNTSLFDGGPATSTSHLVSDNMCPKKNITQIDLQALQNHQYSSQMTCQPSLVAISIDYCNLTNAGLIPEHLVLAGPGQDPATVDPACKARLLSLPDGRITVTFLLFNILSCGYQSSMSENKLTLKYDVRNVRPNGGVVQRYYDACISFNCTFNRTVEVDSQNAINPKIAKVKVAGVSTAGKFDVSMNLFRDENCTMMFQGNPPTVFVEDYIFFKAALTNADAGIILQAPNCWATPTSNYDDTVRYNLIQEGCASPLDPGKIKVVKNYETYYISGGVASFVWTNMTVQKIYIHCEVVVCVNSANNCTGPTCPSRKKRFVATPNDPQRKLYSVGPIKIASACDEIEPGMCSQKCIVVNGKPRCACMEGFQLAEDLKTCVADVQYRVVRVRKRTDNNFATINVVLFFILTILLCYVLIKVRERKN</sequence>